<dbReference type="Gene3D" id="3.40.50.300">
    <property type="entry name" value="P-loop containing nucleotide triphosphate hydrolases"/>
    <property type="match status" value="1"/>
</dbReference>
<proteinExistence type="predicted"/>
<protein>
    <submittedName>
        <fullName evidence="1">RecA/RadA recombinase</fullName>
    </submittedName>
</protein>
<reference evidence="1 2" key="1">
    <citation type="submission" date="2017-03" db="EMBL/GenBank/DDBJ databases">
        <title>Genome analysis of strain PAMC 26577.</title>
        <authorList>
            <person name="Oh H.-M."/>
            <person name="Yang J.-A."/>
        </authorList>
    </citation>
    <scope>NUCLEOTIDE SEQUENCE [LARGE SCALE GENOMIC DNA]</scope>
    <source>
        <strain evidence="1 2">PAMC 26577</strain>
    </source>
</reference>
<dbReference type="InterPro" id="IPR017166">
    <property type="entry name" value="UCP037290"/>
</dbReference>
<dbReference type="PIRSF" id="PIRSF037290">
    <property type="entry name" value="UCP037290"/>
    <property type="match status" value="1"/>
</dbReference>
<organism evidence="1 2">
    <name type="scientific">Caballeronia sordidicola</name>
    <name type="common">Burkholderia sordidicola</name>
    <dbReference type="NCBI Taxonomy" id="196367"/>
    <lineage>
        <taxon>Bacteria</taxon>
        <taxon>Pseudomonadati</taxon>
        <taxon>Pseudomonadota</taxon>
        <taxon>Betaproteobacteria</taxon>
        <taxon>Burkholderiales</taxon>
        <taxon>Burkholderiaceae</taxon>
        <taxon>Caballeronia</taxon>
    </lineage>
</organism>
<dbReference type="SUPFAM" id="SSF52540">
    <property type="entry name" value="P-loop containing nucleoside triphosphate hydrolases"/>
    <property type="match status" value="1"/>
</dbReference>
<dbReference type="InterPro" id="IPR047610">
    <property type="entry name" value="ImuA_translesion"/>
</dbReference>
<comment type="caution">
    <text evidence="1">The sequence shown here is derived from an EMBL/GenBank/DDBJ whole genome shotgun (WGS) entry which is preliminary data.</text>
</comment>
<dbReference type="InterPro" id="IPR027417">
    <property type="entry name" value="P-loop_NTPase"/>
</dbReference>
<dbReference type="NCBIfam" id="NF033429">
    <property type="entry name" value="ImuA_translesion"/>
    <property type="match status" value="1"/>
</dbReference>
<evidence type="ECO:0000313" key="2">
    <source>
        <dbReference type="Proteomes" id="UP000195221"/>
    </source>
</evidence>
<dbReference type="EMBL" id="NBTZ01000078">
    <property type="protein sequence ID" value="OTP73198.1"/>
    <property type="molecule type" value="Genomic_DNA"/>
</dbReference>
<accession>A0A242MPE6</accession>
<dbReference type="Proteomes" id="UP000195221">
    <property type="component" value="Unassembled WGS sequence"/>
</dbReference>
<evidence type="ECO:0000313" key="1">
    <source>
        <dbReference type="EMBL" id="OTP73198.1"/>
    </source>
</evidence>
<gene>
    <name evidence="1" type="ORF">PAMC26577_18825</name>
</gene>
<dbReference type="AlphaFoldDB" id="A0A242MPE6"/>
<name>A0A242MPE6_CABSO</name>
<sequence length="208" mass="22258">MDTGYAALSAELPGGGWPLGTMTELLLQQPGIGEMRLLGPAMAAVSDKRSIALIAPQQIPNAHGYAFMGIDPGKLMWLKAAKSSDALWSAEQILRAGSCGALVLWQQHIRAESLRRLLLAAQSSEMLFVVMRPLARAQDSSPAPLRLAVRGVAEGIAVELIKRKGPAAPAPIMVKLSPSPNLISEHRRVQRRTVELPVPAVEHAAVTE</sequence>